<dbReference type="EC" id="3.1.2.-" evidence="3"/>
<dbReference type="NCBIfam" id="TIGR00369">
    <property type="entry name" value="unchar_dom_1"/>
    <property type="match status" value="1"/>
</dbReference>
<evidence type="ECO:0000313" key="4">
    <source>
        <dbReference type="Proteomes" id="UP001361239"/>
    </source>
</evidence>
<feature type="domain" description="Thioesterase" evidence="2">
    <location>
        <begin position="62"/>
        <end position="135"/>
    </location>
</feature>
<proteinExistence type="predicted"/>
<comment type="caution">
    <text evidence="3">The sequence shown here is derived from an EMBL/GenBank/DDBJ whole genome shotgun (WGS) entry which is preliminary data.</text>
</comment>
<dbReference type="InterPro" id="IPR003736">
    <property type="entry name" value="PAAI_dom"/>
</dbReference>
<protein>
    <submittedName>
        <fullName evidence="3">PaaI family thioesterase</fullName>
        <ecNumber evidence="3">3.1.2.-</ecNumber>
    </submittedName>
</protein>
<dbReference type="InterPro" id="IPR029069">
    <property type="entry name" value="HotDog_dom_sf"/>
</dbReference>
<gene>
    <name evidence="3" type="ORF">WG901_18255</name>
</gene>
<dbReference type="RefSeq" id="WP_339588542.1">
    <property type="nucleotide sequence ID" value="NZ_JBBHJZ010000004.1"/>
</dbReference>
<keyword evidence="4" id="KW-1185">Reference proteome</keyword>
<keyword evidence="1 3" id="KW-0378">Hydrolase</keyword>
<name>A0ABU8RZU4_9SPHN</name>
<reference evidence="3 4" key="1">
    <citation type="submission" date="2024-03" db="EMBL/GenBank/DDBJ databases">
        <authorList>
            <person name="Jo J.-H."/>
        </authorList>
    </citation>
    <scope>NUCLEOTIDE SEQUENCE [LARGE SCALE GENOMIC DNA]</scope>
    <source>
        <strain evidence="3 4">PS1R-30</strain>
    </source>
</reference>
<dbReference type="Pfam" id="PF03061">
    <property type="entry name" value="4HBT"/>
    <property type="match status" value="1"/>
</dbReference>
<evidence type="ECO:0000256" key="1">
    <source>
        <dbReference type="ARBA" id="ARBA00022801"/>
    </source>
</evidence>
<organism evidence="3 4">
    <name type="scientific">Novosphingobium anseongense</name>
    <dbReference type="NCBI Taxonomy" id="3133436"/>
    <lineage>
        <taxon>Bacteria</taxon>
        <taxon>Pseudomonadati</taxon>
        <taxon>Pseudomonadota</taxon>
        <taxon>Alphaproteobacteria</taxon>
        <taxon>Sphingomonadales</taxon>
        <taxon>Sphingomonadaceae</taxon>
        <taxon>Novosphingobium</taxon>
    </lineage>
</organism>
<sequence length="155" mass="16723">MTASASSNFEPGAPFDFATIADAMKTMGHSAWLDMKRHAEGPDWVEIALPWHADIVADPESGVLASGPIISLMDNATGIAVWKKRGYFLPQVTVDLRVDYMRPARPGATVIGRGECYKITRNFAFVRGTAYDESIDDPVAHVVGSFILVGGEVPA</sequence>
<dbReference type="Proteomes" id="UP001361239">
    <property type="component" value="Unassembled WGS sequence"/>
</dbReference>
<evidence type="ECO:0000313" key="3">
    <source>
        <dbReference type="EMBL" id="MEJ5978601.1"/>
    </source>
</evidence>
<dbReference type="EMBL" id="JBBHJZ010000004">
    <property type="protein sequence ID" value="MEJ5978601.1"/>
    <property type="molecule type" value="Genomic_DNA"/>
</dbReference>
<dbReference type="CDD" id="cd03443">
    <property type="entry name" value="PaaI_thioesterase"/>
    <property type="match status" value="1"/>
</dbReference>
<accession>A0ABU8RZU4</accession>
<evidence type="ECO:0000259" key="2">
    <source>
        <dbReference type="Pfam" id="PF03061"/>
    </source>
</evidence>
<dbReference type="GO" id="GO:0016787">
    <property type="term" value="F:hydrolase activity"/>
    <property type="evidence" value="ECO:0007669"/>
    <property type="project" value="UniProtKB-KW"/>
</dbReference>
<dbReference type="Gene3D" id="3.10.129.10">
    <property type="entry name" value="Hotdog Thioesterase"/>
    <property type="match status" value="1"/>
</dbReference>
<dbReference type="SUPFAM" id="SSF54637">
    <property type="entry name" value="Thioesterase/thiol ester dehydrase-isomerase"/>
    <property type="match status" value="1"/>
</dbReference>
<dbReference type="InterPro" id="IPR006683">
    <property type="entry name" value="Thioestr_dom"/>
</dbReference>